<gene>
    <name evidence="2" type="ORF">PanWU01x14_070850</name>
</gene>
<keyword evidence="1" id="KW-0732">Signal</keyword>
<feature type="chain" id="PRO_5015171561" evidence="1">
    <location>
        <begin position="24"/>
        <end position="220"/>
    </location>
</feature>
<name>A0A2P5DF31_PARAD</name>
<dbReference type="Proteomes" id="UP000237105">
    <property type="component" value="Unassembled WGS sequence"/>
</dbReference>
<evidence type="ECO:0000313" key="2">
    <source>
        <dbReference type="EMBL" id="PON71898.1"/>
    </source>
</evidence>
<evidence type="ECO:0000313" key="3">
    <source>
        <dbReference type="Proteomes" id="UP000237105"/>
    </source>
</evidence>
<dbReference type="OrthoDB" id="1709512at2759"/>
<feature type="signal peptide" evidence="1">
    <location>
        <begin position="1"/>
        <end position="23"/>
    </location>
</feature>
<evidence type="ECO:0000256" key="1">
    <source>
        <dbReference type="SAM" id="SignalP"/>
    </source>
</evidence>
<organism evidence="2 3">
    <name type="scientific">Parasponia andersonii</name>
    <name type="common">Sponia andersonii</name>
    <dbReference type="NCBI Taxonomy" id="3476"/>
    <lineage>
        <taxon>Eukaryota</taxon>
        <taxon>Viridiplantae</taxon>
        <taxon>Streptophyta</taxon>
        <taxon>Embryophyta</taxon>
        <taxon>Tracheophyta</taxon>
        <taxon>Spermatophyta</taxon>
        <taxon>Magnoliopsida</taxon>
        <taxon>eudicotyledons</taxon>
        <taxon>Gunneridae</taxon>
        <taxon>Pentapetalae</taxon>
        <taxon>rosids</taxon>
        <taxon>fabids</taxon>
        <taxon>Rosales</taxon>
        <taxon>Cannabaceae</taxon>
        <taxon>Parasponia</taxon>
    </lineage>
</organism>
<comment type="caution">
    <text evidence="2">The sequence shown here is derived from an EMBL/GenBank/DDBJ whole genome shotgun (WGS) entry which is preliminary data.</text>
</comment>
<keyword evidence="3" id="KW-1185">Reference proteome</keyword>
<proteinExistence type="predicted"/>
<dbReference type="AlphaFoldDB" id="A0A2P5DF31"/>
<reference evidence="3" key="1">
    <citation type="submission" date="2016-06" db="EMBL/GenBank/DDBJ databases">
        <title>Parallel loss of symbiosis genes in relatives of nitrogen-fixing non-legume Parasponia.</title>
        <authorList>
            <person name="Van Velzen R."/>
            <person name="Holmer R."/>
            <person name="Bu F."/>
            <person name="Rutten L."/>
            <person name="Van Zeijl A."/>
            <person name="Liu W."/>
            <person name="Santuari L."/>
            <person name="Cao Q."/>
            <person name="Sharma T."/>
            <person name="Shen D."/>
            <person name="Roswanjaya Y."/>
            <person name="Wardhani T."/>
            <person name="Kalhor M.S."/>
            <person name="Jansen J."/>
            <person name="Van den Hoogen J."/>
            <person name="Gungor B."/>
            <person name="Hartog M."/>
            <person name="Hontelez J."/>
            <person name="Verver J."/>
            <person name="Yang W.-C."/>
            <person name="Schijlen E."/>
            <person name="Repin R."/>
            <person name="Schilthuizen M."/>
            <person name="Schranz E."/>
            <person name="Heidstra R."/>
            <person name="Miyata K."/>
            <person name="Fedorova E."/>
            <person name="Kohlen W."/>
            <person name="Bisseling T."/>
            <person name="Smit S."/>
            <person name="Geurts R."/>
        </authorList>
    </citation>
    <scope>NUCLEOTIDE SEQUENCE [LARGE SCALE GENOMIC DNA]</scope>
    <source>
        <strain evidence="3">cv. WU1-14</strain>
    </source>
</reference>
<accession>A0A2P5DF31</accession>
<protein>
    <submittedName>
        <fullName evidence="2">Uncharacterized protein</fullName>
    </submittedName>
</protein>
<dbReference type="EMBL" id="JXTB01000042">
    <property type="protein sequence ID" value="PON71898.1"/>
    <property type="molecule type" value="Genomic_DNA"/>
</dbReference>
<sequence>MSILSLLSLSLEINLQILQNALALQIPDLDTVLSSSTEPIPVGAEAERVDDRTGIERVEPLPLSQIPKQDHPIFPTAGAERPIRRDRHGVDVPAMAGERAPQLAVREVPNLDRAIPRGGDDRGLEGVGAEADTADPVCVGIAVRDGVLALAKGVPELDSAVTRGRDDLTVVDGEGDGEDVLGMVPEDDRLVAGGGDDHVGVVDGGGDGGHHVGVSPHGAT</sequence>